<proteinExistence type="predicted"/>
<dbReference type="RefSeq" id="XP_044549822.1">
    <property type="nucleotide sequence ID" value="XM_044692454.1"/>
</dbReference>
<protein>
    <submittedName>
        <fullName evidence="1">Uncharacterized protein</fullName>
    </submittedName>
</protein>
<gene>
    <name evidence="1" type="ORF">C9374_002978</name>
</gene>
<keyword evidence="2" id="KW-1185">Reference proteome</keyword>
<reference evidence="1 2" key="1">
    <citation type="journal article" date="2018" name="BMC Genomics">
        <title>The genome of Naegleria lovaniensis, the basis for a comparative approach to unravel pathogenicity factors of the human pathogenic amoeba N. fowleri.</title>
        <authorList>
            <person name="Liechti N."/>
            <person name="Schurch N."/>
            <person name="Bruggmann R."/>
            <person name="Wittwer M."/>
        </authorList>
    </citation>
    <scope>NUCLEOTIDE SEQUENCE [LARGE SCALE GENOMIC DNA]</scope>
    <source>
        <strain evidence="1 2">ATCC 30569</strain>
    </source>
</reference>
<comment type="caution">
    <text evidence="1">The sequence shown here is derived from an EMBL/GenBank/DDBJ whole genome shotgun (WGS) entry which is preliminary data.</text>
</comment>
<dbReference type="EMBL" id="PYSW02000017">
    <property type="protein sequence ID" value="KAG2385829.1"/>
    <property type="molecule type" value="Genomic_DNA"/>
</dbReference>
<evidence type="ECO:0000313" key="1">
    <source>
        <dbReference type="EMBL" id="KAG2385829.1"/>
    </source>
</evidence>
<dbReference type="GeneID" id="68095433"/>
<sequence>MIQPGLFLHRESVANNAQVANMFLEMDLTIANDRLEHCQSYFSQIQQDLHAPFMVVLPTNLHDGEEVVVQDHVQVRLMLSFSYCKETSSKNLSALCQECEESLKGRIIVFGEGGAGSSDNEDGGDPSTSFAQQFMDLSGLSSSLNSNLTILDGKLAEKNNTLAGFILHPLYNKLIMNEQLNFKP</sequence>
<accession>A0AA88GTG4</accession>
<name>A0AA88GTG4_NAELO</name>
<organism evidence="1 2">
    <name type="scientific">Naegleria lovaniensis</name>
    <name type="common">Amoeba</name>
    <dbReference type="NCBI Taxonomy" id="51637"/>
    <lineage>
        <taxon>Eukaryota</taxon>
        <taxon>Discoba</taxon>
        <taxon>Heterolobosea</taxon>
        <taxon>Tetramitia</taxon>
        <taxon>Eutetramitia</taxon>
        <taxon>Vahlkampfiidae</taxon>
        <taxon>Naegleria</taxon>
    </lineage>
</organism>
<dbReference type="AlphaFoldDB" id="A0AA88GTG4"/>
<dbReference type="Proteomes" id="UP000816034">
    <property type="component" value="Unassembled WGS sequence"/>
</dbReference>
<evidence type="ECO:0000313" key="2">
    <source>
        <dbReference type="Proteomes" id="UP000816034"/>
    </source>
</evidence>